<evidence type="ECO:0000313" key="2">
    <source>
        <dbReference type="Proteomes" id="UP000271974"/>
    </source>
</evidence>
<evidence type="ECO:0000313" key="1">
    <source>
        <dbReference type="EMBL" id="RUS81063.1"/>
    </source>
</evidence>
<dbReference type="EMBL" id="RQTK01000357">
    <property type="protein sequence ID" value="RUS81063.1"/>
    <property type="molecule type" value="Genomic_DNA"/>
</dbReference>
<gene>
    <name evidence="1" type="ORF">EGW08_011182</name>
</gene>
<accession>A0A3S1BCX6</accession>
<name>A0A3S1BCX6_ELYCH</name>
<organism evidence="1 2">
    <name type="scientific">Elysia chlorotica</name>
    <name type="common">Eastern emerald elysia</name>
    <name type="synonym">Sea slug</name>
    <dbReference type="NCBI Taxonomy" id="188477"/>
    <lineage>
        <taxon>Eukaryota</taxon>
        <taxon>Metazoa</taxon>
        <taxon>Spiralia</taxon>
        <taxon>Lophotrochozoa</taxon>
        <taxon>Mollusca</taxon>
        <taxon>Gastropoda</taxon>
        <taxon>Heterobranchia</taxon>
        <taxon>Euthyneura</taxon>
        <taxon>Panpulmonata</taxon>
        <taxon>Sacoglossa</taxon>
        <taxon>Placobranchoidea</taxon>
        <taxon>Plakobranchidae</taxon>
        <taxon>Elysia</taxon>
    </lineage>
</organism>
<proteinExistence type="predicted"/>
<sequence>MATYLICLTSGSGIPVFTRSVGNVKPQHVELSDVGFGTFRGVAQWLAMDVETRMYVTITGLEIGTVLTDDVIVTLRTSEALKTNRSILLGKSYDWTPLHIADPLTYRGRSRFGSVPSSLGFLCTCTLSICGQATGFDILAKASVTRPKSTVLHRAPCSLHAARHSFMPLDVHSSLRLTIRTLYNLSLLGSRLTPSFFPTVKVVWRGKGQSSRRTSDDIISQGFILYAL</sequence>
<dbReference type="OrthoDB" id="74835at2759"/>
<comment type="caution">
    <text evidence="1">The sequence shown here is derived from an EMBL/GenBank/DDBJ whole genome shotgun (WGS) entry which is preliminary data.</text>
</comment>
<dbReference type="AlphaFoldDB" id="A0A3S1BCX6"/>
<protein>
    <submittedName>
        <fullName evidence="1">Uncharacterized protein</fullName>
    </submittedName>
</protein>
<keyword evidence="2" id="KW-1185">Reference proteome</keyword>
<reference evidence="1 2" key="1">
    <citation type="submission" date="2019-01" db="EMBL/GenBank/DDBJ databases">
        <title>A draft genome assembly of the solar-powered sea slug Elysia chlorotica.</title>
        <authorList>
            <person name="Cai H."/>
            <person name="Li Q."/>
            <person name="Fang X."/>
            <person name="Li J."/>
            <person name="Curtis N.E."/>
            <person name="Altenburger A."/>
            <person name="Shibata T."/>
            <person name="Feng M."/>
            <person name="Maeda T."/>
            <person name="Schwartz J.A."/>
            <person name="Shigenobu S."/>
            <person name="Lundholm N."/>
            <person name="Nishiyama T."/>
            <person name="Yang H."/>
            <person name="Hasebe M."/>
            <person name="Li S."/>
            <person name="Pierce S.K."/>
            <person name="Wang J."/>
        </authorList>
    </citation>
    <scope>NUCLEOTIDE SEQUENCE [LARGE SCALE GENOMIC DNA]</scope>
    <source>
        <strain evidence="1">EC2010</strain>
        <tissue evidence="1">Whole organism of an adult</tissue>
    </source>
</reference>
<dbReference type="Proteomes" id="UP000271974">
    <property type="component" value="Unassembled WGS sequence"/>
</dbReference>